<dbReference type="EMBL" id="JAMWBK010000007">
    <property type="protein sequence ID" value="KAJ8903601.1"/>
    <property type="molecule type" value="Genomic_DNA"/>
</dbReference>
<protein>
    <recommendedName>
        <fullName evidence="5">Protein kinase domain-containing protein</fullName>
    </recommendedName>
</protein>
<proteinExistence type="predicted"/>
<accession>A0AAV8UQ27</accession>
<feature type="compositionally biased region" description="Acidic residues" evidence="4">
    <location>
        <begin position="20"/>
        <end position="38"/>
    </location>
</feature>
<gene>
    <name evidence="6" type="ORF">NDN08_004705</name>
</gene>
<evidence type="ECO:0000256" key="2">
    <source>
        <dbReference type="ARBA" id="ARBA00022840"/>
    </source>
</evidence>
<dbReference type="InterPro" id="IPR017441">
    <property type="entry name" value="Protein_kinase_ATP_BS"/>
</dbReference>
<name>A0AAV8UQ27_9RHOD</name>
<dbReference type="Gene3D" id="1.10.510.10">
    <property type="entry name" value="Transferase(Phosphotransferase) domain 1"/>
    <property type="match status" value="1"/>
</dbReference>
<dbReference type="GO" id="GO:0005524">
    <property type="term" value="F:ATP binding"/>
    <property type="evidence" value="ECO:0007669"/>
    <property type="project" value="UniProtKB-UniRule"/>
</dbReference>
<evidence type="ECO:0000256" key="4">
    <source>
        <dbReference type="SAM" id="MobiDB-lite"/>
    </source>
</evidence>
<organism evidence="6 7">
    <name type="scientific">Rhodosorus marinus</name>
    <dbReference type="NCBI Taxonomy" id="101924"/>
    <lineage>
        <taxon>Eukaryota</taxon>
        <taxon>Rhodophyta</taxon>
        <taxon>Stylonematophyceae</taxon>
        <taxon>Stylonematales</taxon>
        <taxon>Stylonemataceae</taxon>
        <taxon>Rhodosorus</taxon>
    </lineage>
</organism>
<dbReference type="CDD" id="cd14008">
    <property type="entry name" value="STKc_LKB1_CaMKK"/>
    <property type="match status" value="1"/>
</dbReference>
<dbReference type="PANTHER" id="PTHR24346:SF77">
    <property type="entry name" value="SERINE THREONINE PROTEIN KINASE"/>
    <property type="match status" value="1"/>
</dbReference>
<keyword evidence="1 3" id="KW-0547">Nucleotide-binding</keyword>
<dbReference type="SUPFAM" id="SSF56112">
    <property type="entry name" value="Protein kinase-like (PK-like)"/>
    <property type="match status" value="1"/>
</dbReference>
<feature type="domain" description="Protein kinase" evidence="5">
    <location>
        <begin position="236"/>
        <end position="502"/>
    </location>
</feature>
<dbReference type="FunFam" id="1.10.510.10:FF:000571">
    <property type="entry name" value="Maternal embryonic leucine zipper kinase"/>
    <property type="match status" value="1"/>
</dbReference>
<dbReference type="GO" id="GO:0004674">
    <property type="term" value="F:protein serine/threonine kinase activity"/>
    <property type="evidence" value="ECO:0007669"/>
    <property type="project" value="TreeGrafter"/>
</dbReference>
<dbReference type="Proteomes" id="UP001157974">
    <property type="component" value="Unassembled WGS sequence"/>
</dbReference>
<dbReference type="PROSITE" id="PS00107">
    <property type="entry name" value="PROTEIN_KINASE_ATP"/>
    <property type="match status" value="1"/>
</dbReference>
<feature type="region of interest" description="Disordered" evidence="4">
    <location>
        <begin position="20"/>
        <end position="43"/>
    </location>
</feature>
<dbReference type="SMART" id="SM00220">
    <property type="entry name" value="S_TKc"/>
    <property type="match status" value="1"/>
</dbReference>
<dbReference type="PANTHER" id="PTHR24346">
    <property type="entry name" value="MAP/MICROTUBULE AFFINITY-REGULATING KINASE"/>
    <property type="match status" value="1"/>
</dbReference>
<feature type="binding site" evidence="3">
    <location>
        <position position="265"/>
    </location>
    <ligand>
        <name>ATP</name>
        <dbReference type="ChEBI" id="CHEBI:30616"/>
    </ligand>
</feature>
<keyword evidence="7" id="KW-1185">Reference proteome</keyword>
<dbReference type="InterPro" id="IPR011009">
    <property type="entry name" value="Kinase-like_dom_sf"/>
</dbReference>
<dbReference type="InterPro" id="IPR000719">
    <property type="entry name" value="Prot_kinase_dom"/>
</dbReference>
<dbReference type="GO" id="GO:0005737">
    <property type="term" value="C:cytoplasm"/>
    <property type="evidence" value="ECO:0007669"/>
    <property type="project" value="TreeGrafter"/>
</dbReference>
<evidence type="ECO:0000313" key="6">
    <source>
        <dbReference type="EMBL" id="KAJ8903601.1"/>
    </source>
</evidence>
<keyword evidence="2 3" id="KW-0067">ATP-binding</keyword>
<dbReference type="AlphaFoldDB" id="A0AAV8UQ27"/>
<evidence type="ECO:0000313" key="7">
    <source>
        <dbReference type="Proteomes" id="UP001157974"/>
    </source>
</evidence>
<dbReference type="PROSITE" id="PS50011">
    <property type="entry name" value="PROTEIN_KINASE_DOM"/>
    <property type="match status" value="1"/>
</dbReference>
<reference evidence="6 7" key="1">
    <citation type="journal article" date="2023" name="Nat. Commun.">
        <title>Origin of minicircular mitochondrial genomes in red algae.</title>
        <authorList>
            <person name="Lee Y."/>
            <person name="Cho C.H."/>
            <person name="Lee Y.M."/>
            <person name="Park S.I."/>
            <person name="Yang J.H."/>
            <person name="West J.A."/>
            <person name="Bhattacharya D."/>
            <person name="Yoon H.S."/>
        </authorList>
    </citation>
    <scope>NUCLEOTIDE SEQUENCE [LARGE SCALE GENOMIC DNA]</scope>
    <source>
        <strain evidence="6 7">CCMP1338</strain>
        <tissue evidence="6">Whole cell</tissue>
    </source>
</reference>
<evidence type="ECO:0000256" key="1">
    <source>
        <dbReference type="ARBA" id="ARBA00022741"/>
    </source>
</evidence>
<sequence>MASYGDGTKVVDDLGVMADEYLEEDDVEDSDAEEEEIPRDDSFSKLSADSWLSVESEYDAEGDTLFFPTVNELVEEEKVPMASATENAMAKASSVPGKSVLDCVVELLRGTRAQKKKRLFRMISEKWIWLGEDLASLMSKSKRRPDQNSRINLTKCRTLRSEGNSIAFQLDRQRVVLNLSNPREVKLWLTGLSCLVPRDTRVFMGNTILEERLQYDPLKDSWQGKPMSTRKRVNEYILLGGIGRGSFAKVKLAISTLDKRFYAAKIMNKSRKSSFLSESNKTEVAILRKLRHPNIVKHRDVLFDEETDRVVLLVEYMARGVVLDSSKLQDEKKLSEEAVKEIMKDVVAGLMYLHAQRVVHRDIKPDNLLRSGDGTVKLGDFGEARMYDVNDLDSKGKPTAPGTPAFLAPEFCMSDKSPKPPPENYSADVWSLGATIYYMVYGRAPFIASSVFKLYDVICTEKLQFPSSPRVSLKLKDLLKMMLTKEPTKRATLDQVASHTWFEEPVRKKLNDRIKITEQDIRDAIKPAKWVYPEPEQKA</sequence>
<dbReference type="Pfam" id="PF00069">
    <property type="entry name" value="Pkinase"/>
    <property type="match status" value="1"/>
</dbReference>
<dbReference type="GO" id="GO:0035556">
    <property type="term" value="P:intracellular signal transduction"/>
    <property type="evidence" value="ECO:0007669"/>
    <property type="project" value="TreeGrafter"/>
</dbReference>
<evidence type="ECO:0000256" key="3">
    <source>
        <dbReference type="PROSITE-ProRule" id="PRU10141"/>
    </source>
</evidence>
<evidence type="ECO:0000259" key="5">
    <source>
        <dbReference type="PROSITE" id="PS50011"/>
    </source>
</evidence>
<comment type="caution">
    <text evidence="6">The sequence shown here is derived from an EMBL/GenBank/DDBJ whole genome shotgun (WGS) entry which is preliminary data.</text>
</comment>